<dbReference type="OrthoDB" id="181599at2157"/>
<dbReference type="InterPro" id="IPR009776">
    <property type="entry name" value="Spore_0_M"/>
</dbReference>
<organism evidence="1 2">
    <name type="scientific">Haloferax massiliensis</name>
    <dbReference type="NCBI Taxonomy" id="1476858"/>
    <lineage>
        <taxon>Archaea</taxon>
        <taxon>Methanobacteriati</taxon>
        <taxon>Methanobacteriota</taxon>
        <taxon>Stenosarchaea group</taxon>
        <taxon>Halobacteria</taxon>
        <taxon>Halobacteriales</taxon>
        <taxon>Haloferacaceae</taxon>
        <taxon>Haloferax</taxon>
    </lineage>
</organism>
<dbReference type="PANTHER" id="PTHR40053:SF1">
    <property type="entry name" value="SPORULATION-CONTROL PROTEIN SPO0M"/>
    <property type="match status" value="1"/>
</dbReference>
<name>A0A0D6JTS0_9EURY</name>
<dbReference type="Pfam" id="PF07070">
    <property type="entry name" value="Spo0M"/>
    <property type="match status" value="1"/>
</dbReference>
<protein>
    <submittedName>
        <fullName evidence="1">Sporulation-control protein spo0M</fullName>
    </submittedName>
</protein>
<evidence type="ECO:0000313" key="1">
    <source>
        <dbReference type="EMBL" id="CQR51729.1"/>
    </source>
</evidence>
<dbReference type="AlphaFoldDB" id="A0A0D6JTS0"/>
<gene>
    <name evidence="1" type="primary">spo0M</name>
    <name evidence="1" type="ORF">BN996_02790</name>
</gene>
<dbReference type="EMBL" id="CSTE01000003">
    <property type="protein sequence ID" value="CQR51729.1"/>
    <property type="molecule type" value="Genomic_DNA"/>
</dbReference>
<dbReference type="RefSeq" id="WP_089779991.1">
    <property type="nucleotide sequence ID" value="NZ_CABLRR010000003.1"/>
</dbReference>
<reference evidence="2" key="1">
    <citation type="submission" date="2015-03" db="EMBL/GenBank/DDBJ databases">
        <authorList>
            <person name="Urmite Genomes"/>
        </authorList>
    </citation>
    <scope>NUCLEOTIDE SEQUENCE [LARGE SCALE GENOMIC DNA]</scope>
    <source>
        <strain evidence="2">Arc-Hr</strain>
    </source>
</reference>
<keyword evidence="2" id="KW-1185">Reference proteome</keyword>
<accession>A0A0D6JTS0</accession>
<sequence>MKKVLARIGIGNATVDTVLPSDTVRPGETVDAEVRIEGGSTEQEIGKIRFELETRYRTEEGYREIDIAQYTLAESLTVHPDEQEVRDVSLDIPHGAPVTLGNVDVWVETELDIELAVDPEDKDYLNVQPTPRLQSVFDALDDLGFSLHSAECEADPHGVFASTRRFVQEFEFRPTSGPFAGELDELEVVPRPGEDALELYLEVDRRGGVLSELGDFDERAVQTTVRTTDASEVRDELASLIRANA</sequence>
<dbReference type="Proteomes" id="UP000198902">
    <property type="component" value="Unassembled WGS sequence"/>
</dbReference>
<evidence type="ECO:0000313" key="2">
    <source>
        <dbReference type="Proteomes" id="UP000198902"/>
    </source>
</evidence>
<dbReference type="PANTHER" id="PTHR40053">
    <property type="entry name" value="SPORULATION-CONTROL PROTEIN SPO0M"/>
    <property type="match status" value="1"/>
</dbReference>
<proteinExistence type="predicted"/>